<dbReference type="AlphaFoldDB" id="A0A067KSM2"/>
<evidence type="ECO:0000313" key="3">
    <source>
        <dbReference type="Proteomes" id="UP000027138"/>
    </source>
</evidence>
<organism evidence="2 3">
    <name type="scientific">Jatropha curcas</name>
    <name type="common">Barbados nut</name>
    <dbReference type="NCBI Taxonomy" id="180498"/>
    <lineage>
        <taxon>Eukaryota</taxon>
        <taxon>Viridiplantae</taxon>
        <taxon>Streptophyta</taxon>
        <taxon>Embryophyta</taxon>
        <taxon>Tracheophyta</taxon>
        <taxon>Spermatophyta</taxon>
        <taxon>Magnoliopsida</taxon>
        <taxon>eudicotyledons</taxon>
        <taxon>Gunneridae</taxon>
        <taxon>Pentapetalae</taxon>
        <taxon>rosids</taxon>
        <taxon>fabids</taxon>
        <taxon>Malpighiales</taxon>
        <taxon>Euphorbiaceae</taxon>
        <taxon>Crotonoideae</taxon>
        <taxon>Jatropheae</taxon>
        <taxon>Jatropha</taxon>
    </lineage>
</organism>
<accession>A0A067KSM2</accession>
<reference evidence="2 3" key="1">
    <citation type="journal article" date="2014" name="PLoS ONE">
        <title>Global Analysis of Gene Expression Profiles in Physic Nut (Jatropha curcas L.) Seedlings Exposed to Salt Stress.</title>
        <authorList>
            <person name="Zhang L."/>
            <person name="Zhang C."/>
            <person name="Wu P."/>
            <person name="Chen Y."/>
            <person name="Li M."/>
            <person name="Jiang H."/>
            <person name="Wu G."/>
        </authorList>
    </citation>
    <scope>NUCLEOTIDE SEQUENCE [LARGE SCALE GENOMIC DNA]</scope>
    <source>
        <strain evidence="3">cv. GZQX0401</strain>
        <tissue evidence="2">Young leaves</tissue>
    </source>
</reference>
<feature type="compositionally biased region" description="Basic residues" evidence="1">
    <location>
        <begin position="91"/>
        <end position="107"/>
    </location>
</feature>
<proteinExistence type="predicted"/>
<evidence type="ECO:0000256" key="1">
    <source>
        <dbReference type="SAM" id="MobiDB-lite"/>
    </source>
</evidence>
<name>A0A067KSM2_JATCU</name>
<keyword evidence="3" id="KW-1185">Reference proteome</keyword>
<dbReference type="EMBL" id="KK914503">
    <property type="protein sequence ID" value="KDP34829.1"/>
    <property type="molecule type" value="Genomic_DNA"/>
</dbReference>
<evidence type="ECO:0000313" key="2">
    <source>
        <dbReference type="EMBL" id="KDP34829.1"/>
    </source>
</evidence>
<sequence>MKTVIRIVGLSERHRNRNRIETGGSRADSAVGGWWCYCDSLEQKQRKRGAETRWQREGGAKNSVALIFGDRKKQEKEVEEGEVGDGPVTGPRKKKERRKREKKNLGF</sequence>
<protein>
    <submittedName>
        <fullName evidence="2">Uncharacterized protein</fullName>
    </submittedName>
</protein>
<feature type="region of interest" description="Disordered" evidence="1">
    <location>
        <begin position="65"/>
        <end position="107"/>
    </location>
</feature>
<gene>
    <name evidence="2" type="ORF">JCGZ_11191</name>
</gene>
<dbReference type="Proteomes" id="UP000027138">
    <property type="component" value="Unassembled WGS sequence"/>
</dbReference>